<protein>
    <submittedName>
        <fullName evidence="3">Restriction system protein</fullName>
    </submittedName>
</protein>
<evidence type="ECO:0000313" key="3">
    <source>
        <dbReference type="EMBL" id="MDQ0291879.1"/>
    </source>
</evidence>
<proteinExistence type="predicted"/>
<dbReference type="GO" id="GO:0015666">
    <property type="term" value="F:restriction endodeoxyribonuclease activity"/>
    <property type="evidence" value="ECO:0007669"/>
    <property type="project" value="TreeGrafter"/>
</dbReference>
<dbReference type="InterPro" id="IPR007560">
    <property type="entry name" value="Restrct_endonuc_IV_Mrr"/>
</dbReference>
<dbReference type="Gene3D" id="3.40.1350.10">
    <property type="match status" value="1"/>
</dbReference>
<dbReference type="GO" id="GO:0003677">
    <property type="term" value="F:DNA binding"/>
    <property type="evidence" value="ECO:0007669"/>
    <property type="project" value="InterPro"/>
</dbReference>
<evidence type="ECO:0000313" key="4">
    <source>
        <dbReference type="Proteomes" id="UP001238163"/>
    </source>
</evidence>
<evidence type="ECO:0000259" key="2">
    <source>
        <dbReference type="PROSITE" id="PS51913"/>
    </source>
</evidence>
<dbReference type="GO" id="GO:0009307">
    <property type="term" value="P:DNA restriction-modification system"/>
    <property type="evidence" value="ECO:0007669"/>
    <property type="project" value="InterPro"/>
</dbReference>
<dbReference type="PANTHER" id="PTHR30015:SF7">
    <property type="entry name" value="TYPE IV METHYL-DIRECTED RESTRICTION ENZYME ECOKMRR"/>
    <property type="match status" value="1"/>
</dbReference>
<comment type="caution">
    <text evidence="3">The sequence shown here is derived from an EMBL/GenBank/DDBJ whole genome shotgun (WGS) entry which is preliminary data.</text>
</comment>
<dbReference type="Pfam" id="PF04471">
    <property type="entry name" value="Mrr_cat"/>
    <property type="match status" value="1"/>
</dbReference>
<dbReference type="Proteomes" id="UP001238163">
    <property type="component" value="Unassembled WGS sequence"/>
</dbReference>
<name>A0AAE4AQ07_9BACT</name>
<dbReference type="InterPro" id="IPR052906">
    <property type="entry name" value="Type_IV_Methyl-Rstrct_Enzyme"/>
</dbReference>
<sequence>MSVKTAAIEVLRKAQSSLHAKAITEQIVAAGLWQPSGKTPEATVSAQLYSDIKKNGDKSPFVKVAHQTFALREPVCVATAATKDEPVPVKVGKKPSPPVVKTGLSFTTCAQKVLEQFGNKKPMHYRVITEKAIAGGWLQSSGKTPEATMYAQLITDIKRQQKRGERPRFVQHGRGYVGLSQWMRQGLAFQIEQHNEQIRKKLRERLMAMTPGEFEELVAELLAEMGFDMIEATRLSGDGGIDVRGTLVVGDVVRIKMAVQVKKWKLKNNIQAPVVQQVRGSLGAHEHGLIITTSDFSPGAAREAAQADKTPIALMNGEQLVVLLMEHDIGVRRIASDLFELDDETAPSEVVPLGDD</sequence>
<reference evidence="3" key="1">
    <citation type="submission" date="2023-07" db="EMBL/GenBank/DDBJ databases">
        <title>Genomic Encyclopedia of Type Strains, Phase IV (KMG-IV): sequencing the most valuable type-strain genomes for metagenomic binning, comparative biology and taxonomic classification.</title>
        <authorList>
            <person name="Goeker M."/>
        </authorList>
    </citation>
    <scope>NUCLEOTIDE SEQUENCE</scope>
    <source>
        <strain evidence="3">DSM 24202</strain>
    </source>
</reference>
<keyword evidence="4" id="KW-1185">Reference proteome</keyword>
<feature type="domain" description="HTH HARE-type" evidence="2">
    <location>
        <begin position="1"/>
        <end position="74"/>
    </location>
</feature>
<dbReference type="PANTHER" id="PTHR30015">
    <property type="entry name" value="MRR RESTRICTION SYSTEM PROTEIN"/>
    <property type="match status" value="1"/>
</dbReference>
<evidence type="ECO:0000256" key="1">
    <source>
        <dbReference type="ARBA" id="ARBA00023163"/>
    </source>
</evidence>
<dbReference type="EMBL" id="JAUSVL010000001">
    <property type="protein sequence ID" value="MDQ0291879.1"/>
    <property type="molecule type" value="Genomic_DNA"/>
</dbReference>
<organism evidence="3 4">
    <name type="scientific">Oligosphaera ethanolica</name>
    <dbReference type="NCBI Taxonomy" id="760260"/>
    <lineage>
        <taxon>Bacteria</taxon>
        <taxon>Pseudomonadati</taxon>
        <taxon>Lentisphaerota</taxon>
        <taxon>Oligosphaeria</taxon>
        <taxon>Oligosphaerales</taxon>
        <taxon>Oligosphaeraceae</taxon>
        <taxon>Oligosphaera</taxon>
    </lineage>
</organism>
<dbReference type="InterPro" id="IPR011856">
    <property type="entry name" value="tRNA_endonuc-like_dom_sf"/>
</dbReference>
<accession>A0AAE4AQ07</accession>
<dbReference type="SUPFAM" id="SSF52980">
    <property type="entry name" value="Restriction endonuclease-like"/>
    <property type="match status" value="1"/>
</dbReference>
<dbReference type="InterPro" id="IPR011335">
    <property type="entry name" value="Restrct_endonuc-II-like"/>
</dbReference>
<dbReference type="AlphaFoldDB" id="A0AAE4AQ07"/>
<dbReference type="GO" id="GO:0006355">
    <property type="term" value="P:regulation of DNA-templated transcription"/>
    <property type="evidence" value="ECO:0007669"/>
    <property type="project" value="InterPro"/>
</dbReference>
<feature type="domain" description="HTH HARE-type" evidence="2">
    <location>
        <begin position="104"/>
        <end position="182"/>
    </location>
</feature>
<dbReference type="RefSeq" id="WP_307265282.1">
    <property type="nucleotide sequence ID" value="NZ_JAUSVL010000001.1"/>
</dbReference>
<dbReference type="Pfam" id="PF05066">
    <property type="entry name" value="HARE-HTH"/>
    <property type="match status" value="2"/>
</dbReference>
<dbReference type="InterPro" id="IPR007759">
    <property type="entry name" value="Asxl_HARE-HTH"/>
</dbReference>
<keyword evidence="1" id="KW-0804">Transcription</keyword>
<gene>
    <name evidence="3" type="ORF">J3R75_003986</name>
</gene>
<dbReference type="PROSITE" id="PS51913">
    <property type="entry name" value="HTH_HARE"/>
    <property type="match status" value="2"/>
</dbReference>